<evidence type="ECO:0000256" key="1">
    <source>
        <dbReference type="SAM" id="Phobius"/>
    </source>
</evidence>
<dbReference type="HOGENOM" id="CLU_2205840_0_0_7"/>
<feature type="transmembrane region" description="Helical" evidence="1">
    <location>
        <begin position="6"/>
        <end position="29"/>
    </location>
</feature>
<proteinExistence type="predicted"/>
<gene>
    <name evidence="2" type="ordered locus">DP1830</name>
</gene>
<accession>Q6AM66</accession>
<sequence>MAPSSGPLLGIVFPCALIDCPTMIIPTIFSYDIWMFSSVFMLNPRRIKLHVSTLLFFYELIMGLIQHALTFLCTICKAVAGASFAALSHMLFWFGFRLHSCFCMGRG</sequence>
<protein>
    <submittedName>
        <fullName evidence="2">Uncharacterized protein</fullName>
    </submittedName>
</protein>
<feature type="transmembrane region" description="Helical" evidence="1">
    <location>
        <begin position="78"/>
        <end position="96"/>
    </location>
</feature>
<keyword evidence="3" id="KW-1185">Reference proteome</keyword>
<feature type="transmembrane region" description="Helical" evidence="1">
    <location>
        <begin position="49"/>
        <end position="72"/>
    </location>
</feature>
<keyword evidence="1" id="KW-0472">Membrane</keyword>
<dbReference type="AlphaFoldDB" id="Q6AM66"/>
<reference evidence="3" key="1">
    <citation type="journal article" date="2004" name="Environ. Microbiol.">
        <title>The genome of Desulfotalea psychrophila, a sulfate-reducing bacterium from permanently cold Arctic sediments.</title>
        <authorList>
            <person name="Rabus R."/>
            <person name="Ruepp A."/>
            <person name="Frickey T."/>
            <person name="Rattei T."/>
            <person name="Fartmann B."/>
            <person name="Stark M."/>
            <person name="Bauer M."/>
            <person name="Zibat A."/>
            <person name="Lombardot T."/>
            <person name="Becker I."/>
            <person name="Amann J."/>
            <person name="Gellner K."/>
            <person name="Teeling H."/>
            <person name="Leuschner W.D."/>
            <person name="Gloeckner F.-O."/>
            <person name="Lupas A.N."/>
            <person name="Amann R."/>
            <person name="Klenk H.-P."/>
        </authorList>
    </citation>
    <scope>NUCLEOTIDE SEQUENCE [LARGE SCALE GENOMIC DNA]</scope>
    <source>
        <strain evidence="3">DSM 12343 / LSv54</strain>
    </source>
</reference>
<dbReference type="KEGG" id="dps:DP1830"/>
<organism evidence="2 3">
    <name type="scientific">Desulfotalea psychrophila (strain LSv54 / DSM 12343)</name>
    <dbReference type="NCBI Taxonomy" id="177439"/>
    <lineage>
        <taxon>Bacteria</taxon>
        <taxon>Pseudomonadati</taxon>
        <taxon>Thermodesulfobacteriota</taxon>
        <taxon>Desulfobulbia</taxon>
        <taxon>Desulfobulbales</taxon>
        <taxon>Desulfocapsaceae</taxon>
        <taxon>Desulfotalea</taxon>
    </lineage>
</organism>
<dbReference type="Proteomes" id="UP000000602">
    <property type="component" value="Chromosome"/>
</dbReference>
<dbReference type="STRING" id="177439.DP1830"/>
<evidence type="ECO:0000313" key="2">
    <source>
        <dbReference type="EMBL" id="CAG36559.1"/>
    </source>
</evidence>
<keyword evidence="1" id="KW-1133">Transmembrane helix</keyword>
<evidence type="ECO:0000313" key="3">
    <source>
        <dbReference type="Proteomes" id="UP000000602"/>
    </source>
</evidence>
<keyword evidence="1" id="KW-0812">Transmembrane</keyword>
<dbReference type="EMBL" id="CR522870">
    <property type="protein sequence ID" value="CAG36559.1"/>
    <property type="molecule type" value="Genomic_DNA"/>
</dbReference>
<name>Q6AM66_DESPS</name>